<dbReference type="Gene3D" id="3.10.180.10">
    <property type="entry name" value="2,3-Dihydroxybiphenyl 1,2-Dioxygenase, domain 1"/>
    <property type="match status" value="1"/>
</dbReference>
<sequence length="140" mass="14803">MASTLNPYLSFEGSAREAMEFYQSVLGGELVVHTFGESMPDAGDIADQVMHASLQTDAGYTIFASDTPPGMTATPGSAITISISGDEAERLRGYWSGLTDGGTVEVPLEMQMWGDEFGSFTDRYGVPWMVNIAGSSVSGG</sequence>
<keyword evidence="3" id="KW-1185">Reference proteome</keyword>
<dbReference type="InterPro" id="IPR028973">
    <property type="entry name" value="PhnB-like"/>
</dbReference>
<dbReference type="RefSeq" id="WP_338537914.1">
    <property type="nucleotide sequence ID" value="NZ_CP104874.1"/>
</dbReference>
<accession>A0ABZ2FEL8</accession>
<evidence type="ECO:0000313" key="3">
    <source>
        <dbReference type="Proteomes" id="UP001381003"/>
    </source>
</evidence>
<dbReference type="PANTHER" id="PTHR33990">
    <property type="entry name" value="PROTEIN YJDN-RELATED"/>
    <property type="match status" value="1"/>
</dbReference>
<dbReference type="CDD" id="cd06588">
    <property type="entry name" value="PhnB_like"/>
    <property type="match status" value="1"/>
</dbReference>
<dbReference type="Pfam" id="PF06983">
    <property type="entry name" value="3-dmu-9_3-mt"/>
    <property type="match status" value="1"/>
</dbReference>
<dbReference type="SUPFAM" id="SSF54593">
    <property type="entry name" value="Glyoxalase/Bleomycin resistance protein/Dihydroxybiphenyl dioxygenase"/>
    <property type="match status" value="1"/>
</dbReference>
<feature type="domain" description="PhnB-like" evidence="1">
    <location>
        <begin position="6"/>
        <end position="130"/>
    </location>
</feature>
<organism evidence="2 3">
    <name type="scientific">Janibacter terrae</name>
    <dbReference type="NCBI Taxonomy" id="103817"/>
    <lineage>
        <taxon>Bacteria</taxon>
        <taxon>Bacillati</taxon>
        <taxon>Actinomycetota</taxon>
        <taxon>Actinomycetes</taxon>
        <taxon>Micrococcales</taxon>
        <taxon>Intrasporangiaceae</taxon>
        <taxon>Janibacter</taxon>
    </lineage>
</organism>
<protein>
    <submittedName>
        <fullName evidence="2">VOC family protein</fullName>
    </submittedName>
</protein>
<evidence type="ECO:0000313" key="2">
    <source>
        <dbReference type="EMBL" id="WWF04622.1"/>
    </source>
</evidence>
<reference evidence="2 3" key="1">
    <citation type="submission" date="2022-09" db="EMBL/GenBank/DDBJ databases">
        <title>Complete genome sequence of Janibacter terrae strain COS04-44, PCL-degrading bacteria isolated from oil spilled coast.</title>
        <authorList>
            <person name="Park H."/>
            <person name="Kim J.Y."/>
            <person name="An S.H."/>
            <person name="Lee C.M."/>
            <person name="Weon H.-Y."/>
        </authorList>
    </citation>
    <scope>NUCLEOTIDE SEQUENCE [LARGE SCALE GENOMIC DNA]</scope>
    <source>
        <strain evidence="2 3">COS04-44</strain>
    </source>
</reference>
<dbReference type="InterPro" id="IPR029068">
    <property type="entry name" value="Glyas_Bleomycin-R_OHBP_Dase"/>
</dbReference>
<name>A0ABZ2FEL8_9MICO</name>
<gene>
    <name evidence="2" type="ORF">N5P18_13150</name>
</gene>
<dbReference type="Proteomes" id="UP001381003">
    <property type="component" value="Chromosome"/>
</dbReference>
<proteinExistence type="predicted"/>
<evidence type="ECO:0000259" key="1">
    <source>
        <dbReference type="Pfam" id="PF06983"/>
    </source>
</evidence>
<dbReference type="EMBL" id="CP104874">
    <property type="protein sequence ID" value="WWF04622.1"/>
    <property type="molecule type" value="Genomic_DNA"/>
</dbReference>
<dbReference type="PANTHER" id="PTHR33990:SF1">
    <property type="entry name" value="PROTEIN YJDN"/>
    <property type="match status" value="1"/>
</dbReference>